<evidence type="ECO:0000256" key="2">
    <source>
        <dbReference type="ARBA" id="ARBA00022679"/>
    </source>
</evidence>
<comment type="caution">
    <text evidence="5">The sequence shown here is derived from an EMBL/GenBank/DDBJ whole genome shotgun (WGS) entry which is preliminary data.</text>
</comment>
<protein>
    <submittedName>
        <fullName evidence="5">3-oxoacyl-(Acyl-carrier-protein) synthase</fullName>
    </submittedName>
</protein>
<dbReference type="SUPFAM" id="SSF53901">
    <property type="entry name" value="Thiolase-like"/>
    <property type="match status" value="2"/>
</dbReference>
<dbReference type="RefSeq" id="WP_209515956.1">
    <property type="nucleotide sequence ID" value="NZ_JAGIOH010000001.1"/>
</dbReference>
<evidence type="ECO:0000313" key="6">
    <source>
        <dbReference type="Proteomes" id="UP001519291"/>
    </source>
</evidence>
<evidence type="ECO:0000259" key="4">
    <source>
        <dbReference type="PROSITE" id="PS52004"/>
    </source>
</evidence>
<dbReference type="Proteomes" id="UP001519291">
    <property type="component" value="Unassembled WGS sequence"/>
</dbReference>
<comment type="similarity">
    <text evidence="1 3">Belongs to the thiolase-like superfamily. Beta-ketoacyl-ACP synthases family.</text>
</comment>
<sequence length="384" mass="39272">MTVRQRKPRKPVVVTGLSVTTAFGRGLEALRQGLAAGQPAFGPVTRFDVAKRRVDRAATLPGDPNLIDEITDAVTQAIGQAGLGADTTARTPLLFARHADQVPPRLALPEHHAQAQHTSGTEIAERCGLRDAARTYTNACVAASTAIADAAALISAGREERVVVAAGYFVDADAYALFDAGRALAADGHLRSFSQDRKGLLLGDGLGAVVLESAEAAAARGATPIAGLLGWGRAGDAFHVCQPHPEGLGMAAAIEAALGRAELAPDHIDYINAHGTGTPLNDSAETAAIRRAFGEAAGKVPVSSTKSLHGHTLEASGVVEFAVSVLTLQEGTLPVNAGYLGPDPACELNLVVDAPQRVAPRAVLSLNAAFGGANTALVLGAVAA</sequence>
<dbReference type="EMBL" id="JAGIOH010000001">
    <property type="protein sequence ID" value="MBP2404244.1"/>
    <property type="molecule type" value="Genomic_DNA"/>
</dbReference>
<dbReference type="PROSITE" id="PS52004">
    <property type="entry name" value="KS3_2"/>
    <property type="match status" value="1"/>
</dbReference>
<accession>A0ABS4Y650</accession>
<dbReference type="InterPro" id="IPR000794">
    <property type="entry name" value="Beta-ketoacyl_synthase"/>
</dbReference>
<dbReference type="Pfam" id="PF00109">
    <property type="entry name" value="ketoacyl-synt"/>
    <property type="match status" value="1"/>
</dbReference>
<dbReference type="InterPro" id="IPR020841">
    <property type="entry name" value="PKS_Beta-ketoAc_synthase_dom"/>
</dbReference>
<keyword evidence="2 3" id="KW-0808">Transferase</keyword>
<keyword evidence="6" id="KW-1185">Reference proteome</keyword>
<dbReference type="PANTHER" id="PTHR11712:SF336">
    <property type="entry name" value="3-OXOACYL-[ACYL-CARRIER-PROTEIN] SYNTHASE, MITOCHONDRIAL"/>
    <property type="match status" value="1"/>
</dbReference>
<dbReference type="InterPro" id="IPR014031">
    <property type="entry name" value="Ketoacyl_synth_C"/>
</dbReference>
<name>A0ABS4Y650_9ACTN</name>
<evidence type="ECO:0000256" key="3">
    <source>
        <dbReference type="RuleBase" id="RU003694"/>
    </source>
</evidence>
<dbReference type="SMART" id="SM00825">
    <property type="entry name" value="PKS_KS"/>
    <property type="match status" value="1"/>
</dbReference>
<dbReference type="InterPro" id="IPR016039">
    <property type="entry name" value="Thiolase-like"/>
</dbReference>
<dbReference type="Pfam" id="PF02801">
    <property type="entry name" value="Ketoacyl-synt_C"/>
    <property type="match status" value="1"/>
</dbReference>
<reference evidence="5 6" key="1">
    <citation type="submission" date="2021-03" db="EMBL/GenBank/DDBJ databases">
        <title>Sequencing the genomes of 1000 actinobacteria strains.</title>
        <authorList>
            <person name="Klenk H.-P."/>
        </authorList>
    </citation>
    <scope>NUCLEOTIDE SEQUENCE [LARGE SCALE GENOMIC DNA]</scope>
    <source>
        <strain evidence="5 6">DSM 41480</strain>
    </source>
</reference>
<evidence type="ECO:0000256" key="1">
    <source>
        <dbReference type="ARBA" id="ARBA00008467"/>
    </source>
</evidence>
<dbReference type="Gene3D" id="3.40.47.10">
    <property type="match status" value="1"/>
</dbReference>
<dbReference type="InterPro" id="IPR014030">
    <property type="entry name" value="Ketoacyl_synth_N"/>
</dbReference>
<feature type="domain" description="Ketosynthase family 3 (KS3)" evidence="4">
    <location>
        <begin position="9"/>
        <end position="381"/>
    </location>
</feature>
<dbReference type="GeneID" id="91570590"/>
<organism evidence="5 6">
    <name type="scientific">Streptomyces syringium</name>
    <dbReference type="NCBI Taxonomy" id="76729"/>
    <lineage>
        <taxon>Bacteria</taxon>
        <taxon>Bacillati</taxon>
        <taxon>Actinomycetota</taxon>
        <taxon>Actinomycetes</taxon>
        <taxon>Kitasatosporales</taxon>
        <taxon>Streptomycetaceae</taxon>
        <taxon>Streptomyces</taxon>
    </lineage>
</organism>
<dbReference type="PANTHER" id="PTHR11712">
    <property type="entry name" value="POLYKETIDE SYNTHASE-RELATED"/>
    <property type="match status" value="1"/>
</dbReference>
<gene>
    <name evidence="5" type="ORF">JO379_003713</name>
</gene>
<proteinExistence type="inferred from homology"/>
<evidence type="ECO:0000313" key="5">
    <source>
        <dbReference type="EMBL" id="MBP2404244.1"/>
    </source>
</evidence>